<dbReference type="Proteomes" id="UP001337681">
    <property type="component" value="Unassembled WGS sequence"/>
</dbReference>
<feature type="transmembrane region" description="Helical" evidence="1">
    <location>
        <begin position="46"/>
        <end position="66"/>
    </location>
</feature>
<keyword evidence="1" id="KW-0812">Transmembrane</keyword>
<name>A0ABU7H1I1_9SPHI</name>
<keyword evidence="1" id="KW-1133">Transmembrane helix</keyword>
<feature type="signal peptide" evidence="2">
    <location>
        <begin position="1"/>
        <end position="22"/>
    </location>
</feature>
<evidence type="ECO:0000313" key="4">
    <source>
        <dbReference type="Proteomes" id="UP001337681"/>
    </source>
</evidence>
<keyword evidence="2" id="KW-0732">Signal</keyword>
<protein>
    <recommendedName>
        <fullName evidence="5">CcmD family protein</fullName>
    </recommendedName>
</protein>
<dbReference type="RefSeq" id="WP_330145981.1">
    <property type="nucleotide sequence ID" value="NZ_JAZDQU010000002.1"/>
</dbReference>
<gene>
    <name evidence="3" type="ORF">VRU49_06545</name>
</gene>
<accession>A0ABU7H1I1</accession>
<feature type="chain" id="PRO_5045648269" description="CcmD family protein" evidence="2">
    <location>
        <begin position="23"/>
        <end position="89"/>
    </location>
</feature>
<comment type="caution">
    <text evidence="3">The sequence shown here is derived from an EMBL/GenBank/DDBJ whole genome shotgun (WGS) entry which is preliminary data.</text>
</comment>
<evidence type="ECO:0000256" key="2">
    <source>
        <dbReference type="SAM" id="SignalP"/>
    </source>
</evidence>
<organism evidence="3 4">
    <name type="scientific">Pedobacter flavus</name>
    <dbReference type="NCBI Taxonomy" id="3113906"/>
    <lineage>
        <taxon>Bacteria</taxon>
        <taxon>Pseudomonadati</taxon>
        <taxon>Bacteroidota</taxon>
        <taxon>Sphingobacteriia</taxon>
        <taxon>Sphingobacteriales</taxon>
        <taxon>Sphingobacteriaceae</taxon>
        <taxon>Pedobacter</taxon>
    </lineage>
</organism>
<keyword evidence="1" id="KW-0472">Membrane</keyword>
<evidence type="ECO:0008006" key="5">
    <source>
        <dbReference type="Google" id="ProtNLM"/>
    </source>
</evidence>
<evidence type="ECO:0000313" key="3">
    <source>
        <dbReference type="EMBL" id="MEE1885078.1"/>
    </source>
</evidence>
<evidence type="ECO:0000256" key="1">
    <source>
        <dbReference type="SAM" id="Phobius"/>
    </source>
</evidence>
<keyword evidence="4" id="KW-1185">Reference proteome</keyword>
<sequence length="89" mass="9844">MRNLLFIFAFFFNGFLTATALAQNTTATATGSGSFSNYFTKTTSTQSSLAWIIGIILLGIVFYAFYKGNTPSKIISRKSSKKDREHLNS</sequence>
<reference evidence="3 4" key="1">
    <citation type="submission" date="2024-01" db="EMBL/GenBank/DDBJ databases">
        <title>Pedobacter sp. nov., isolated from oil-contaminated soil.</title>
        <authorList>
            <person name="Le N.T.T."/>
        </authorList>
    </citation>
    <scope>NUCLEOTIDE SEQUENCE [LARGE SCALE GENOMIC DNA]</scope>
    <source>
        <strain evidence="3 4">VNH31</strain>
    </source>
</reference>
<dbReference type="EMBL" id="JAZDQU010000002">
    <property type="protein sequence ID" value="MEE1885078.1"/>
    <property type="molecule type" value="Genomic_DNA"/>
</dbReference>
<proteinExistence type="predicted"/>